<accession>A0A9W6EAL2</accession>
<dbReference type="AlphaFoldDB" id="A0A9W6EAL2"/>
<protein>
    <submittedName>
        <fullName evidence="2">Uncharacterized protein</fullName>
    </submittedName>
</protein>
<feature type="region of interest" description="Disordered" evidence="1">
    <location>
        <begin position="65"/>
        <end position="93"/>
    </location>
</feature>
<name>A0A9W6EAL2_ASPNG</name>
<evidence type="ECO:0000256" key="1">
    <source>
        <dbReference type="SAM" id="MobiDB-lite"/>
    </source>
</evidence>
<evidence type="ECO:0000313" key="2">
    <source>
        <dbReference type="EMBL" id="GLA49421.1"/>
    </source>
</evidence>
<evidence type="ECO:0000313" key="3">
    <source>
        <dbReference type="Proteomes" id="UP001144191"/>
    </source>
</evidence>
<proteinExistence type="predicted"/>
<dbReference type="EMBL" id="BRPB01000029">
    <property type="protein sequence ID" value="GLA49421.1"/>
    <property type="molecule type" value="Genomic_DNA"/>
</dbReference>
<sequence length="93" mass="9876">MAWQNRVAEGVAPWLARPSFGQGSLSSAWIARAGNPEPLFTSAKQYIHKGHHRLLFVGDSVANASSGDARDGEGSGKTPAATPEISPCRVHDH</sequence>
<comment type="caution">
    <text evidence="2">The sequence shown here is derived from an EMBL/GenBank/DDBJ whole genome shotgun (WGS) entry which is preliminary data.</text>
</comment>
<reference evidence="2" key="1">
    <citation type="submission" date="2022-07" db="EMBL/GenBank/DDBJ databases">
        <title>Taxonomy of Aspergillus series Nigri: significant species reduction supported by multi-species coalescent approaches.</title>
        <authorList>
            <person name="Bian C."/>
            <person name="Kusuya Y."/>
            <person name="Sklenar F."/>
            <person name="D'hooge E."/>
            <person name="Yaguchi T."/>
            <person name="Takahashi H."/>
            <person name="Hubka V."/>
        </authorList>
    </citation>
    <scope>NUCLEOTIDE SEQUENCE</scope>
    <source>
        <strain evidence="2">IFM 63604</strain>
    </source>
</reference>
<organism evidence="2 3">
    <name type="scientific">Aspergillus niger</name>
    <dbReference type="NCBI Taxonomy" id="5061"/>
    <lineage>
        <taxon>Eukaryota</taxon>
        <taxon>Fungi</taxon>
        <taxon>Dikarya</taxon>
        <taxon>Ascomycota</taxon>
        <taxon>Pezizomycotina</taxon>
        <taxon>Eurotiomycetes</taxon>
        <taxon>Eurotiomycetidae</taxon>
        <taxon>Eurotiales</taxon>
        <taxon>Aspergillaceae</taxon>
        <taxon>Aspergillus</taxon>
        <taxon>Aspergillus subgen. Circumdati</taxon>
    </lineage>
</organism>
<gene>
    <name evidence="2" type="ORF">AnigIFM63604_005100</name>
</gene>
<dbReference type="Proteomes" id="UP001144191">
    <property type="component" value="Unassembled WGS sequence"/>
</dbReference>